<dbReference type="Pfam" id="PF00665">
    <property type="entry name" value="rve"/>
    <property type="match status" value="1"/>
</dbReference>
<dbReference type="EMBL" id="CP005974">
    <property type="protein sequence ID" value="AJR07106.1"/>
    <property type="molecule type" value="Genomic_DNA"/>
</dbReference>
<dbReference type="InterPro" id="IPR036397">
    <property type="entry name" value="RNaseH_sf"/>
</dbReference>
<evidence type="ECO:0000313" key="4">
    <source>
        <dbReference type="EMBL" id="AJR07106.1"/>
    </source>
</evidence>
<dbReference type="SUPFAM" id="SSF53098">
    <property type="entry name" value="Ribonuclease H-like"/>
    <property type="match status" value="1"/>
</dbReference>
<proteinExistence type="inferred from homology"/>
<organism evidence="4 5">
    <name type="scientific">Photobacterium gaetbulicola Gung47</name>
    <dbReference type="NCBI Taxonomy" id="658445"/>
    <lineage>
        <taxon>Bacteria</taxon>
        <taxon>Pseudomonadati</taxon>
        <taxon>Pseudomonadota</taxon>
        <taxon>Gammaproteobacteria</taxon>
        <taxon>Vibrionales</taxon>
        <taxon>Vibrionaceae</taxon>
        <taxon>Photobacterium</taxon>
    </lineage>
</organism>
<comment type="similarity">
    <text evidence="1">Belongs to the transposase IS21/IS408/IS1162 family.</text>
</comment>
<evidence type="ECO:0000259" key="2">
    <source>
        <dbReference type="PROSITE" id="PS50532"/>
    </source>
</evidence>
<evidence type="ECO:0000313" key="5">
    <source>
        <dbReference type="Proteomes" id="UP000032303"/>
    </source>
</evidence>
<dbReference type="Pfam" id="PF22483">
    <property type="entry name" value="Mu-transpos_C_2"/>
    <property type="match status" value="1"/>
</dbReference>
<accession>A0A0C5W6F2</accession>
<feature type="domain" description="HTH IS408-type" evidence="2">
    <location>
        <begin position="11"/>
        <end position="90"/>
    </location>
</feature>
<dbReference type="PROSITE" id="PS50532">
    <property type="entry name" value="HTH_IS408"/>
    <property type="match status" value="1"/>
</dbReference>
<evidence type="ECO:0008006" key="6">
    <source>
        <dbReference type="Google" id="ProtNLM"/>
    </source>
</evidence>
<dbReference type="AlphaFoldDB" id="A0A0C5W6F2"/>
<dbReference type="InterPro" id="IPR017895">
    <property type="entry name" value="HTH_IS408/IS1162_type"/>
</dbReference>
<feature type="domain" description="Integrase catalytic" evidence="3">
    <location>
        <begin position="131"/>
        <end position="330"/>
    </location>
</feature>
<evidence type="ECO:0000259" key="3">
    <source>
        <dbReference type="PROSITE" id="PS50994"/>
    </source>
</evidence>
<dbReference type="PROSITE" id="PS50994">
    <property type="entry name" value="INTEGRASE"/>
    <property type="match status" value="1"/>
</dbReference>
<dbReference type="InterPro" id="IPR054353">
    <property type="entry name" value="IstA-like_C"/>
</dbReference>
<dbReference type="KEGG" id="pgb:H744_2c0370"/>
<dbReference type="STRING" id="658445.H744_2c0370"/>
<name>A0A0C5W6F2_9GAMM</name>
<reference evidence="4 5" key="1">
    <citation type="submission" date="2013-05" db="EMBL/GenBank/DDBJ databases">
        <title>Complete genome sequence of the lipase-producing bacterium Photobacterium gaetbulicola Gung47.</title>
        <authorList>
            <person name="Kim Y.-O."/>
        </authorList>
    </citation>
    <scope>NUCLEOTIDE SEQUENCE [LARGE SCALE GENOMIC DNA]</scope>
    <source>
        <strain evidence="4 5">Gung47</strain>
    </source>
</reference>
<dbReference type="HOGENOM" id="CLU_020626_11_0_6"/>
<dbReference type="InterPro" id="IPR012337">
    <property type="entry name" value="RNaseH-like_sf"/>
</dbReference>
<keyword evidence="5" id="KW-1185">Reference proteome</keyword>
<dbReference type="PANTHER" id="PTHR35004:SF8">
    <property type="entry name" value="TRANSPOSASE RV3428C-RELATED"/>
    <property type="match status" value="1"/>
</dbReference>
<dbReference type="NCBIfam" id="NF033546">
    <property type="entry name" value="transpos_IS21"/>
    <property type="match status" value="1"/>
</dbReference>
<dbReference type="InterPro" id="IPR001584">
    <property type="entry name" value="Integrase_cat-core"/>
</dbReference>
<dbReference type="Gene3D" id="3.30.420.10">
    <property type="entry name" value="Ribonuclease H-like superfamily/Ribonuclease H"/>
    <property type="match status" value="1"/>
</dbReference>
<protein>
    <recommendedName>
        <fullName evidence="6">Transposase</fullName>
    </recommendedName>
</protein>
<dbReference type="Proteomes" id="UP000032303">
    <property type="component" value="Chromosome 2"/>
</dbReference>
<dbReference type="GO" id="GO:0003676">
    <property type="term" value="F:nucleic acid binding"/>
    <property type="evidence" value="ECO:0007669"/>
    <property type="project" value="InterPro"/>
</dbReference>
<sequence>MPKKRIPMTKIKEVLRLKFDCGLSNRNIASCLKIGCSTVSEILTRFKQSHIGWPLPEACSDTELTRALYHPKGASQSKAIPDFAQCFVELKRKGMTKLLLWQEYYEQHQERAYRYSQFCEHYTRWLKKQKRSMRQIHTAGDKLFIDYCGPTIPVVNPDTGEVRQAQVFVATLGASNYTYVEAFPGQGKVYWLEAHANAFEHFGGVPRLMVPDNLRSAVSKADRYAPTINDSYQKLAHHYQTAIMPARPYKPKDKAKAENAVLLVERWIMMRLRHRTFHTFKELNLSIRELMDELNQREMKQVGASRKALFETLDKPALKPLPIQRYLYTETKRAKVGPDYHIEYQRHYYSVPHQLVGQHIELEATSRLVQIYSQGSLVAQHARSTKERGMSTYPEHMPENHRHQKWSPERLLRWGGRIGSATREVVNAQLMSKPHPEQAYRSCLGLLNLSQKHGECRLEQACKDALLVNKPYFQFIKNLLVNHREGQLSHDTTVTPELVHSNVRGPDCYH</sequence>
<dbReference type="PANTHER" id="PTHR35004">
    <property type="entry name" value="TRANSPOSASE RV3428C-RELATED"/>
    <property type="match status" value="1"/>
</dbReference>
<dbReference type="PATRIC" id="fig|658445.3.peg.2260"/>
<dbReference type="GO" id="GO:0015074">
    <property type="term" value="P:DNA integration"/>
    <property type="evidence" value="ECO:0007669"/>
    <property type="project" value="InterPro"/>
</dbReference>
<dbReference type="OrthoDB" id="2065409at2"/>
<evidence type="ECO:0000256" key="1">
    <source>
        <dbReference type="ARBA" id="ARBA00009277"/>
    </source>
</evidence>
<gene>
    <name evidence="4" type="ORF">H744_2c0370</name>
</gene>